<gene>
    <name evidence="1" type="ORF">J7I42_15205</name>
</gene>
<dbReference type="PANTHER" id="PTHR39473:SF1">
    <property type="entry name" value="DINB-LIKE DOMAIN-CONTAINING PROTEIN"/>
    <property type="match status" value="1"/>
</dbReference>
<evidence type="ECO:0000313" key="1">
    <source>
        <dbReference type="EMBL" id="MBO9201628.1"/>
    </source>
</evidence>
<reference evidence="1 2" key="1">
    <citation type="submission" date="2021-03" db="EMBL/GenBank/DDBJ databases">
        <title>Assistant Professor.</title>
        <authorList>
            <person name="Huq M.A."/>
        </authorList>
    </citation>
    <scope>NUCLEOTIDE SEQUENCE [LARGE SCALE GENOMIC DNA]</scope>
    <source>
        <strain evidence="1 2">MAH-29</strain>
    </source>
</reference>
<dbReference type="RefSeq" id="WP_209139682.1">
    <property type="nucleotide sequence ID" value="NZ_JAGHKO010000004.1"/>
</dbReference>
<dbReference type="PANTHER" id="PTHR39473">
    <property type="match status" value="1"/>
</dbReference>
<organism evidence="1 2">
    <name type="scientific">Niastella soli</name>
    <dbReference type="NCBI Taxonomy" id="2821487"/>
    <lineage>
        <taxon>Bacteria</taxon>
        <taxon>Pseudomonadati</taxon>
        <taxon>Bacteroidota</taxon>
        <taxon>Chitinophagia</taxon>
        <taxon>Chitinophagales</taxon>
        <taxon>Chitinophagaceae</taxon>
        <taxon>Niastella</taxon>
    </lineage>
</organism>
<evidence type="ECO:0008006" key="3">
    <source>
        <dbReference type="Google" id="ProtNLM"/>
    </source>
</evidence>
<comment type="caution">
    <text evidence="1">The sequence shown here is derived from an EMBL/GenBank/DDBJ whole genome shotgun (WGS) entry which is preliminary data.</text>
</comment>
<keyword evidence="2" id="KW-1185">Reference proteome</keyword>
<evidence type="ECO:0000313" key="2">
    <source>
        <dbReference type="Proteomes" id="UP000677244"/>
    </source>
</evidence>
<dbReference type="SUPFAM" id="SSF109854">
    <property type="entry name" value="DinB/YfiT-like putative metalloenzymes"/>
    <property type="match status" value="1"/>
</dbReference>
<dbReference type="EMBL" id="JAGHKO010000004">
    <property type="protein sequence ID" value="MBO9201628.1"/>
    <property type="molecule type" value="Genomic_DNA"/>
</dbReference>
<dbReference type="Proteomes" id="UP000677244">
    <property type="component" value="Unassembled WGS sequence"/>
</dbReference>
<proteinExistence type="predicted"/>
<dbReference type="InterPro" id="IPR034660">
    <property type="entry name" value="DinB/YfiT-like"/>
</dbReference>
<accession>A0ABS3YV49</accession>
<name>A0ABS3YV49_9BACT</name>
<sequence>MQLQQAVNTIFVQLADSLSQLSQPQYSQSCSTLFNNTIGQHVRHIIELFQCLENGYESGTVNYEKRKRDTLLETDKGLAGTLLLEIHRGLNKPNKTLTLEASYDEHVTESIAIDTNYFREIAYNLEHTIHHMALIRVGITEITNIHLPDNFGVASSTIKYRNQCAQ</sequence>
<protein>
    <recommendedName>
        <fullName evidence="3">DinB family protein</fullName>
    </recommendedName>
</protein>